<feature type="region of interest" description="Disordered" evidence="1">
    <location>
        <begin position="203"/>
        <end position="529"/>
    </location>
</feature>
<feature type="compositionally biased region" description="Polar residues" evidence="1">
    <location>
        <begin position="67"/>
        <end position="83"/>
    </location>
</feature>
<feature type="region of interest" description="Disordered" evidence="1">
    <location>
        <begin position="1"/>
        <end position="184"/>
    </location>
</feature>
<gene>
    <name evidence="2" type="ORF">EJ06DRAFT_534135</name>
</gene>
<feature type="compositionally biased region" description="Basic and acidic residues" evidence="1">
    <location>
        <begin position="912"/>
        <end position="922"/>
    </location>
</feature>
<organism evidence="2 3">
    <name type="scientific">Trichodelitschia bisporula</name>
    <dbReference type="NCBI Taxonomy" id="703511"/>
    <lineage>
        <taxon>Eukaryota</taxon>
        <taxon>Fungi</taxon>
        <taxon>Dikarya</taxon>
        <taxon>Ascomycota</taxon>
        <taxon>Pezizomycotina</taxon>
        <taxon>Dothideomycetes</taxon>
        <taxon>Dothideomycetes incertae sedis</taxon>
        <taxon>Phaeotrichales</taxon>
        <taxon>Phaeotrichaceae</taxon>
        <taxon>Trichodelitschia</taxon>
    </lineage>
</organism>
<feature type="region of interest" description="Disordered" evidence="1">
    <location>
        <begin position="556"/>
        <end position="613"/>
    </location>
</feature>
<feature type="region of interest" description="Disordered" evidence="1">
    <location>
        <begin position="1145"/>
        <end position="1176"/>
    </location>
</feature>
<feature type="region of interest" description="Disordered" evidence="1">
    <location>
        <begin position="831"/>
        <end position="864"/>
    </location>
</feature>
<feature type="compositionally biased region" description="Polar residues" evidence="1">
    <location>
        <begin position="152"/>
        <end position="162"/>
    </location>
</feature>
<feature type="compositionally biased region" description="Polar residues" evidence="1">
    <location>
        <begin position="270"/>
        <end position="279"/>
    </location>
</feature>
<feature type="compositionally biased region" description="Basic and acidic residues" evidence="1">
    <location>
        <begin position="405"/>
        <end position="414"/>
    </location>
</feature>
<feature type="compositionally biased region" description="Polar residues" evidence="1">
    <location>
        <begin position="831"/>
        <end position="848"/>
    </location>
</feature>
<feature type="compositionally biased region" description="Basic and acidic residues" evidence="1">
    <location>
        <begin position="854"/>
        <end position="864"/>
    </location>
</feature>
<evidence type="ECO:0000256" key="1">
    <source>
        <dbReference type="SAM" id="MobiDB-lite"/>
    </source>
</evidence>
<proteinExistence type="predicted"/>
<dbReference type="AlphaFoldDB" id="A0A6G1HKN1"/>
<feature type="compositionally biased region" description="Low complexity" evidence="1">
    <location>
        <begin position="466"/>
        <end position="479"/>
    </location>
</feature>
<reference evidence="2" key="1">
    <citation type="journal article" date="2020" name="Stud. Mycol.">
        <title>101 Dothideomycetes genomes: a test case for predicting lifestyles and emergence of pathogens.</title>
        <authorList>
            <person name="Haridas S."/>
            <person name="Albert R."/>
            <person name="Binder M."/>
            <person name="Bloem J."/>
            <person name="Labutti K."/>
            <person name="Salamov A."/>
            <person name="Andreopoulos B."/>
            <person name="Baker S."/>
            <person name="Barry K."/>
            <person name="Bills G."/>
            <person name="Bluhm B."/>
            <person name="Cannon C."/>
            <person name="Castanera R."/>
            <person name="Culley D."/>
            <person name="Daum C."/>
            <person name="Ezra D."/>
            <person name="Gonzalez J."/>
            <person name="Henrissat B."/>
            <person name="Kuo A."/>
            <person name="Liang C."/>
            <person name="Lipzen A."/>
            <person name="Lutzoni F."/>
            <person name="Magnuson J."/>
            <person name="Mondo S."/>
            <person name="Nolan M."/>
            <person name="Ohm R."/>
            <person name="Pangilinan J."/>
            <person name="Park H.-J."/>
            <person name="Ramirez L."/>
            <person name="Alfaro M."/>
            <person name="Sun H."/>
            <person name="Tritt A."/>
            <person name="Yoshinaga Y."/>
            <person name="Zwiers L.-H."/>
            <person name="Turgeon B."/>
            <person name="Goodwin S."/>
            <person name="Spatafora J."/>
            <person name="Crous P."/>
            <person name="Grigoriev I."/>
        </authorList>
    </citation>
    <scope>NUCLEOTIDE SEQUENCE</scope>
    <source>
        <strain evidence="2">CBS 262.69</strain>
    </source>
</reference>
<feature type="region of interest" description="Disordered" evidence="1">
    <location>
        <begin position="879"/>
        <end position="922"/>
    </location>
</feature>
<keyword evidence="3" id="KW-1185">Reference proteome</keyword>
<evidence type="ECO:0000313" key="3">
    <source>
        <dbReference type="Proteomes" id="UP000799640"/>
    </source>
</evidence>
<feature type="compositionally biased region" description="Basic and acidic residues" evidence="1">
    <location>
        <begin position="1030"/>
        <end position="1058"/>
    </location>
</feature>
<feature type="compositionally biased region" description="Basic and acidic residues" evidence="1">
    <location>
        <begin position="1146"/>
        <end position="1163"/>
    </location>
</feature>
<feature type="compositionally biased region" description="Polar residues" evidence="1">
    <location>
        <begin position="228"/>
        <end position="239"/>
    </location>
</feature>
<feature type="compositionally biased region" description="Polar residues" evidence="1">
    <location>
        <begin position="889"/>
        <end position="905"/>
    </location>
</feature>
<sequence>MNSLRNILHPGYKNDEEILYGNRKPEPKPGRGDMPHGAGNSSAVAAADTAMKMHPESAHAAPVGQQHEATATTNDTQHPSRSPVQRHHDRPEEVAGIGHGQPSEKIVHEDPHSGPGRQSTTAPTTQHPESDHRHTLAGTTASQSHPDRPKSTDNQTNASIKSGTVGRAPKSGLDQEGSEFHRDTEAALAAATGTVAVTGVSGSRFKEHGLGDTHGQSDAQGQRRDVPTASTAVPSNEARSSGPAPNTVGPHKSDILNVIDPRVLPVPELQKSNRAQPTATDPAPHTVGPHSSDALNVLDPRVLPQPEKQKGNRSGSTTEDPAPHTVGPHKSDALNVLDPRVQPQPQKMKDQHLHIPGEYPETPQQEMDDPHNAPHKETHDSSSHGLKGLLAGAGILGAGKKLAHREKQGEKRDQPFGGDNTQEYHDHQDPNPYTSKPVDPRVGSVRGRKETTSPKQETGHHYGRDAAVAGAGAGAVLGVHELKNRKSHEDPAQPSAVHSARDTDAVRHSGEMEQRGKHLPGETGTHSEHHYGRDAAIAGTGGAAGAHALRHHDAQDDLRHPTEETHAPKPVEQTANPAPQALSGPQVLSGAGAHEQTQPPKESHHYGRDAGLLGGGAAAAGAYARHHNDQEGDLTQHQYNGLVGKTHESQPVGQTAYAAPQSHGGVGAREQTHQPKESHHYGRDAGLLGGGAAAAGAYAHHHNDEKDRAHGSQAVDQTAYAAPQTHSGAGAHEQMQKPKESHHYGRDAGLLGGGAAAAGAYSHHHDGQQSTAQGPQSVDQKTYAALQAHSGVDTHDQTRHPQESHHYGRDAAVLGGATGAGAYAAHHLNDQHSTTHASQPTTTQQAHSSMGAHEQTHHPQESHHYGRDAAVLGGGAAAAGAYGHHHNDQQSTAHTSQPATTQQARSGAGAHDQTRHPQESHHYGRDAAVLGSGAAAAGAYAHHHNDQQRTSQPTHDSGHHPVQAADPTHPAQGRDPIDVLSTSHTLEGYSDQRASFHGAHGAGNADLHPGFAAAPVLGAGAAPRLAEHVAEHRHEPTHEHGAEPVRESLDSDREGHGRGDRKKKRRSILGFLHRDKHHDEERHHDEDGSVATGHGHGGDGAIGPAPGIAVPGGVAPGAGAAAASASMAAVPSGAPVGPQVVNAKHPVVEQRDDGRNRLHKDPPAKYQAGSGRGSAF</sequence>
<feature type="compositionally biased region" description="Basic and acidic residues" evidence="1">
    <location>
        <begin position="1077"/>
        <end position="1087"/>
    </location>
</feature>
<dbReference type="EMBL" id="ML996707">
    <property type="protein sequence ID" value="KAF2396416.1"/>
    <property type="molecule type" value="Genomic_DNA"/>
</dbReference>
<feature type="compositionally biased region" description="Basic and acidic residues" evidence="1">
    <location>
        <begin position="556"/>
        <end position="569"/>
    </location>
</feature>
<feature type="compositionally biased region" description="Basic and acidic residues" evidence="1">
    <location>
        <begin position="499"/>
        <end position="529"/>
    </location>
</feature>
<feature type="compositionally biased region" description="Basic and acidic residues" evidence="1">
    <location>
        <begin position="23"/>
        <end position="34"/>
    </location>
</feature>
<feature type="region of interest" description="Disordered" evidence="1">
    <location>
        <begin position="1030"/>
        <end position="1107"/>
    </location>
</feature>
<protein>
    <submittedName>
        <fullName evidence="2">Uncharacterized protein</fullName>
    </submittedName>
</protein>
<feature type="compositionally biased region" description="Basic and acidic residues" evidence="1">
    <location>
        <begin position="734"/>
        <end position="746"/>
    </location>
</feature>
<feature type="compositionally biased region" description="Basic and acidic residues" evidence="1">
    <location>
        <begin position="670"/>
        <end position="683"/>
    </location>
</feature>
<evidence type="ECO:0000313" key="2">
    <source>
        <dbReference type="EMBL" id="KAF2396416.1"/>
    </source>
</evidence>
<feature type="compositionally biased region" description="Polar residues" evidence="1">
    <location>
        <begin position="116"/>
        <end position="127"/>
    </location>
</feature>
<feature type="compositionally biased region" description="Basic and acidic residues" evidence="1">
    <location>
        <begin position="701"/>
        <end position="710"/>
    </location>
</feature>
<feature type="region of interest" description="Disordered" evidence="1">
    <location>
        <begin position="656"/>
        <end position="780"/>
    </location>
</feature>
<name>A0A6G1HKN1_9PEZI</name>
<dbReference type="Proteomes" id="UP000799640">
    <property type="component" value="Unassembled WGS sequence"/>
</dbReference>
<feature type="compositionally biased region" description="Basic and acidic residues" evidence="1">
    <location>
        <begin position="368"/>
        <end position="382"/>
    </location>
</feature>
<dbReference type="OrthoDB" id="2590867at2759"/>
<feature type="compositionally biased region" description="Polar residues" evidence="1">
    <location>
        <begin position="768"/>
        <end position="780"/>
    </location>
</feature>
<accession>A0A6G1HKN1</accession>
<feature type="compositionally biased region" description="Basic and acidic residues" evidence="1">
    <location>
        <begin position="447"/>
        <end position="464"/>
    </location>
</feature>
<feature type="region of interest" description="Disordered" evidence="1">
    <location>
        <begin position="936"/>
        <end position="978"/>
    </location>
</feature>
<feature type="compositionally biased region" description="Basic and acidic residues" evidence="1">
    <location>
        <begin position="480"/>
        <end position="491"/>
    </location>
</feature>